<comment type="caution">
    <text evidence="2">The sequence shown here is derived from an EMBL/GenBank/DDBJ whole genome shotgun (WGS) entry which is preliminary data.</text>
</comment>
<name>A0A7J6UYT6_THATH</name>
<sequence>MNKALRGKWLWRYGNEETALWRRVIVSKYGRGERNWWPKEVRQSHGVGLWRGIMELYDLFKKNVSCRVGKGERTQFWLDEWIGEGTLCVRFPHVFNISNAKNGVVADMFQFDQNGTRWDFQLRRERYEWEDEQFHQLMTLMEGVQIVEANDMWRWKPDRHGNFSVKSFYEEMAKLESLQSQGATHIYPYRLVWKVDIPSKVQFFMWTVLHNRILTADNLIHRGSQVNPRCSFCDNLNESISHLLLHCSVSLNVWSMLMMPYPEVYPNLFTVVSVEEWLNLWPPGTQQEFGSKVWSYLPYAVFWTLWKTRNHMIFRQKTVDVETICREVKFTIWYWCSSWKRRKKYRYQDLDDKWSDVLTGRIHPL</sequence>
<reference evidence="2 3" key="1">
    <citation type="submission" date="2020-06" db="EMBL/GenBank/DDBJ databases">
        <title>Transcriptomic and genomic resources for Thalictrum thalictroides and T. hernandezii: Facilitating candidate gene discovery in an emerging model plant lineage.</title>
        <authorList>
            <person name="Arias T."/>
            <person name="Riano-Pachon D.M."/>
            <person name="Di Stilio V.S."/>
        </authorList>
    </citation>
    <scope>NUCLEOTIDE SEQUENCE [LARGE SCALE GENOMIC DNA]</scope>
    <source>
        <strain evidence="3">cv. WT478/WT964</strain>
        <tissue evidence="2">Leaves</tissue>
    </source>
</reference>
<dbReference type="AlphaFoldDB" id="A0A7J6UYT6"/>
<dbReference type="EMBL" id="JABWDY010041595">
    <property type="protein sequence ID" value="KAF5177290.1"/>
    <property type="molecule type" value="Genomic_DNA"/>
</dbReference>
<dbReference type="Proteomes" id="UP000554482">
    <property type="component" value="Unassembled WGS sequence"/>
</dbReference>
<evidence type="ECO:0000259" key="1">
    <source>
        <dbReference type="Pfam" id="PF13966"/>
    </source>
</evidence>
<evidence type="ECO:0000313" key="2">
    <source>
        <dbReference type="EMBL" id="KAF5177290.1"/>
    </source>
</evidence>
<gene>
    <name evidence="2" type="ORF">FRX31_033123</name>
</gene>
<feature type="domain" description="Reverse transcriptase zinc-binding" evidence="1">
    <location>
        <begin position="163"/>
        <end position="254"/>
    </location>
</feature>
<organism evidence="2 3">
    <name type="scientific">Thalictrum thalictroides</name>
    <name type="common">Rue-anemone</name>
    <name type="synonym">Anemone thalictroides</name>
    <dbReference type="NCBI Taxonomy" id="46969"/>
    <lineage>
        <taxon>Eukaryota</taxon>
        <taxon>Viridiplantae</taxon>
        <taxon>Streptophyta</taxon>
        <taxon>Embryophyta</taxon>
        <taxon>Tracheophyta</taxon>
        <taxon>Spermatophyta</taxon>
        <taxon>Magnoliopsida</taxon>
        <taxon>Ranunculales</taxon>
        <taxon>Ranunculaceae</taxon>
        <taxon>Thalictroideae</taxon>
        <taxon>Thalictrum</taxon>
    </lineage>
</organism>
<keyword evidence="3" id="KW-1185">Reference proteome</keyword>
<accession>A0A7J6UYT6</accession>
<proteinExistence type="predicted"/>
<protein>
    <submittedName>
        <fullName evidence="2">Ribonuclease h-like superfamily protein</fullName>
    </submittedName>
</protein>
<dbReference type="PANTHER" id="PTHR36617:SF5">
    <property type="entry name" value="OS05G0421675 PROTEIN"/>
    <property type="match status" value="1"/>
</dbReference>
<evidence type="ECO:0000313" key="3">
    <source>
        <dbReference type="Proteomes" id="UP000554482"/>
    </source>
</evidence>
<dbReference type="Pfam" id="PF13966">
    <property type="entry name" value="zf-RVT"/>
    <property type="match status" value="1"/>
</dbReference>
<dbReference type="InterPro" id="IPR026960">
    <property type="entry name" value="RVT-Znf"/>
</dbReference>
<dbReference type="PANTHER" id="PTHR36617">
    <property type="entry name" value="PROTEIN, PUTATIVE-RELATED"/>
    <property type="match status" value="1"/>
</dbReference>
<dbReference type="OrthoDB" id="1937528at2759"/>